<organism evidence="3 4">
    <name type="scientific">Helicobacter ibis</name>
    <dbReference type="NCBI Taxonomy" id="2962633"/>
    <lineage>
        <taxon>Bacteria</taxon>
        <taxon>Pseudomonadati</taxon>
        <taxon>Campylobacterota</taxon>
        <taxon>Epsilonproteobacteria</taxon>
        <taxon>Campylobacterales</taxon>
        <taxon>Helicobacteraceae</taxon>
        <taxon>Helicobacter</taxon>
    </lineage>
</organism>
<dbReference type="Gene3D" id="3.40.30.10">
    <property type="entry name" value="Glutaredoxin"/>
    <property type="match status" value="1"/>
</dbReference>
<dbReference type="Proteomes" id="UP001210261">
    <property type="component" value="Unassembled WGS sequence"/>
</dbReference>
<gene>
    <name evidence="3" type="ORF">PF021_03650</name>
</gene>
<protein>
    <submittedName>
        <fullName evidence="3">Arsenate reductase family protein</fullName>
    </submittedName>
</protein>
<dbReference type="SUPFAM" id="SSF52833">
    <property type="entry name" value="Thioredoxin-like"/>
    <property type="match status" value="1"/>
</dbReference>
<evidence type="ECO:0000256" key="2">
    <source>
        <dbReference type="PROSITE-ProRule" id="PRU01282"/>
    </source>
</evidence>
<proteinExistence type="inferred from homology"/>
<dbReference type="PANTHER" id="PTHR30041">
    <property type="entry name" value="ARSENATE REDUCTASE"/>
    <property type="match status" value="1"/>
</dbReference>
<dbReference type="InterPro" id="IPR006660">
    <property type="entry name" value="Arsenate_reductase-like"/>
</dbReference>
<dbReference type="PROSITE" id="PS51353">
    <property type="entry name" value="ARSC"/>
    <property type="match status" value="1"/>
</dbReference>
<dbReference type="PANTHER" id="PTHR30041:SF8">
    <property type="entry name" value="PROTEIN YFFB"/>
    <property type="match status" value="1"/>
</dbReference>
<comment type="caution">
    <text evidence="3">The sequence shown here is derived from an EMBL/GenBank/DDBJ whole genome shotgun (WGS) entry which is preliminary data.</text>
</comment>
<comment type="similarity">
    <text evidence="1 2">Belongs to the ArsC family.</text>
</comment>
<accession>A0ABT4VDH9</accession>
<dbReference type="RefSeq" id="WP_271021063.1">
    <property type="nucleotide sequence ID" value="NZ_JAQHXR010000002.1"/>
</dbReference>
<name>A0ABT4VDH9_9HELI</name>
<evidence type="ECO:0000313" key="4">
    <source>
        <dbReference type="Proteomes" id="UP001210261"/>
    </source>
</evidence>
<evidence type="ECO:0000313" key="3">
    <source>
        <dbReference type="EMBL" id="MDA3968767.1"/>
    </source>
</evidence>
<sequence>MIKVYGIKTCGSVKKAINYLEENGIEFEFIDFKKQKPSKEELESWLKYISLKVLLNNKGMTYKKLGLSKLSLSDEEIFNYLLQEPLLIKRPVIATKDSVIVGFDEEIYKNTKWH</sequence>
<dbReference type="Pfam" id="PF03960">
    <property type="entry name" value="ArsC"/>
    <property type="match status" value="1"/>
</dbReference>
<dbReference type="InterPro" id="IPR036249">
    <property type="entry name" value="Thioredoxin-like_sf"/>
</dbReference>
<keyword evidence="4" id="KW-1185">Reference proteome</keyword>
<dbReference type="EMBL" id="JAQHXR010000002">
    <property type="protein sequence ID" value="MDA3968767.1"/>
    <property type="molecule type" value="Genomic_DNA"/>
</dbReference>
<dbReference type="CDD" id="cd02977">
    <property type="entry name" value="ArsC_family"/>
    <property type="match status" value="1"/>
</dbReference>
<evidence type="ECO:0000256" key="1">
    <source>
        <dbReference type="ARBA" id="ARBA00007198"/>
    </source>
</evidence>
<dbReference type="InterPro" id="IPR006504">
    <property type="entry name" value="Tscrpt_reg_Spx/MgsR"/>
</dbReference>
<dbReference type="NCBIfam" id="TIGR01617">
    <property type="entry name" value="arsC_related"/>
    <property type="match status" value="1"/>
</dbReference>
<reference evidence="3 4" key="1">
    <citation type="submission" date="2023-01" db="EMBL/GenBank/DDBJ databases">
        <title>Description of Helicobacter ibis sp. nov. isolated from faecal droppings of black-faced ibis (Theristicus melanopis).</title>
        <authorList>
            <person name="Lopez-Cantillo M."/>
            <person name="Vidal-Veuthey B."/>
            <person name="Mella A."/>
            <person name="De La Haba R."/>
            <person name="Collado L."/>
        </authorList>
    </citation>
    <scope>NUCLEOTIDE SEQUENCE [LARGE SCALE GENOMIC DNA]</scope>
    <source>
        <strain evidence="3 4">A82</strain>
    </source>
</reference>